<keyword evidence="2" id="KW-0217">Developmental protein</keyword>
<dbReference type="InterPro" id="IPR003676">
    <property type="entry name" value="SAUR_fam"/>
</dbReference>
<keyword evidence="3" id="KW-0341">Growth regulation</keyword>
<dbReference type="Pfam" id="PF02519">
    <property type="entry name" value="Auxin_inducible"/>
    <property type="match status" value="1"/>
</dbReference>
<dbReference type="GO" id="GO:0009733">
    <property type="term" value="P:response to auxin"/>
    <property type="evidence" value="ECO:0007669"/>
    <property type="project" value="InterPro"/>
</dbReference>
<dbReference type="AlphaFoldDB" id="A0A8T2FGN6"/>
<evidence type="ECO:0000256" key="3">
    <source>
        <dbReference type="ARBA" id="ARBA00022604"/>
    </source>
</evidence>
<gene>
    <name evidence="5" type="ORF">ISN44_As03g009570</name>
</gene>
<name>A0A8T2FGN6_ARASU</name>
<dbReference type="PANTHER" id="PTHR31374:SF19">
    <property type="entry name" value="F8A24.8 PROTEIN"/>
    <property type="match status" value="1"/>
</dbReference>
<protein>
    <submittedName>
        <fullName evidence="5">Small auxin-up RNA</fullName>
    </submittedName>
</protein>
<evidence type="ECO:0000313" key="6">
    <source>
        <dbReference type="Proteomes" id="UP000694251"/>
    </source>
</evidence>
<evidence type="ECO:0000256" key="1">
    <source>
        <dbReference type="ARBA" id="ARBA00006974"/>
    </source>
</evidence>
<evidence type="ECO:0000256" key="4">
    <source>
        <dbReference type="SAM" id="MobiDB-lite"/>
    </source>
</evidence>
<keyword evidence="6" id="KW-1185">Reference proteome</keyword>
<evidence type="ECO:0000256" key="2">
    <source>
        <dbReference type="ARBA" id="ARBA00022473"/>
    </source>
</evidence>
<dbReference type="OrthoDB" id="1930622at2759"/>
<accession>A0A8T2FGN6</accession>
<comment type="caution">
    <text evidence="5">The sequence shown here is derived from an EMBL/GenBank/DDBJ whole genome shotgun (WGS) entry which is preliminary data.</text>
</comment>
<sequence length="157" mass="18099">MNGECIKSKLSNPKECNNSTKEEEEEEEAKNTNQSFTSTVDVLRMCKKFKIFMRKLQICCLFTRFSKRVGNYCEFEEEGNAASMIPSDVKEGHVAVIAVKGERIKRFVLELEELNKPEFLRLLEQAREEFGFQPRGPLTIPCQPEEVQKILQGSRES</sequence>
<comment type="similarity">
    <text evidence="1">Belongs to the ARG7 family.</text>
</comment>
<evidence type="ECO:0000313" key="5">
    <source>
        <dbReference type="EMBL" id="KAG7630651.1"/>
    </source>
</evidence>
<feature type="region of interest" description="Disordered" evidence="4">
    <location>
        <begin position="1"/>
        <end position="34"/>
    </location>
</feature>
<organism evidence="5 6">
    <name type="scientific">Arabidopsis suecica</name>
    <name type="common">Swedish thale-cress</name>
    <name type="synonym">Cardaminopsis suecica</name>
    <dbReference type="NCBI Taxonomy" id="45249"/>
    <lineage>
        <taxon>Eukaryota</taxon>
        <taxon>Viridiplantae</taxon>
        <taxon>Streptophyta</taxon>
        <taxon>Embryophyta</taxon>
        <taxon>Tracheophyta</taxon>
        <taxon>Spermatophyta</taxon>
        <taxon>Magnoliopsida</taxon>
        <taxon>eudicotyledons</taxon>
        <taxon>Gunneridae</taxon>
        <taxon>Pentapetalae</taxon>
        <taxon>rosids</taxon>
        <taxon>malvids</taxon>
        <taxon>Brassicales</taxon>
        <taxon>Brassicaceae</taxon>
        <taxon>Camelineae</taxon>
        <taxon>Arabidopsis</taxon>
    </lineage>
</organism>
<reference evidence="5 6" key="1">
    <citation type="submission" date="2020-12" db="EMBL/GenBank/DDBJ databases">
        <title>Concerted genomic and epigenomic changes stabilize Arabidopsis allopolyploids.</title>
        <authorList>
            <person name="Chen Z."/>
        </authorList>
    </citation>
    <scope>NUCLEOTIDE SEQUENCE [LARGE SCALE GENOMIC DNA]</scope>
    <source>
        <strain evidence="5">As9502</strain>
        <tissue evidence="5">Leaf</tissue>
    </source>
</reference>
<dbReference type="PANTHER" id="PTHR31374">
    <property type="entry name" value="AUXIN-INDUCED PROTEIN-LIKE-RELATED"/>
    <property type="match status" value="1"/>
</dbReference>
<dbReference type="EMBL" id="JAEFBJ010000003">
    <property type="protein sequence ID" value="KAG7630651.1"/>
    <property type="molecule type" value="Genomic_DNA"/>
</dbReference>
<feature type="compositionally biased region" description="Polar residues" evidence="4">
    <location>
        <begin position="9"/>
        <end position="19"/>
    </location>
</feature>
<proteinExistence type="inferred from homology"/>
<dbReference type="Proteomes" id="UP000694251">
    <property type="component" value="Chromosome 3"/>
</dbReference>